<keyword evidence="2" id="KW-1133">Transmembrane helix</keyword>
<feature type="transmembrane region" description="Helical" evidence="2">
    <location>
        <begin position="228"/>
        <end position="248"/>
    </location>
</feature>
<accession>A0A6G8PXJ7</accession>
<feature type="region of interest" description="Disordered" evidence="1">
    <location>
        <begin position="1"/>
        <end position="28"/>
    </location>
</feature>
<sequence length="401" mass="43389">MASTDPREGESRAVRSRRNQPANGSTVTLGLVPAPEIPEKIARDLAAELPELLGDRVDVRVSWDVAVFVDPLTGSERDAPEILDVCRDRKEREGWDMAVCLTDLPVYRNGHLVVADASASRGVAGLSLPALGALRLRSRAREATLQLVGELYARLQGLKDDARVPEDGADAGVVEGRGGGFLAPFRRIAPPDEDMKSMGVDVRFAAPRVNGRPRLLAGMVLANRPWKLFPSFGGALAAAFATGAYSLITPTIWTLSDLFGWARLLLLMVVALVAMVAWVIVAHGLWERPGDGEPRHWARLYNGVTALTVTAATLLSYAMLFLLVFVAAWVFVPNGYLQSTLGHPAGFGEYLILSWFTASLSLVAGALGSSLEDEDTVREAAYGYRQRRRHEDADEDGSDAS</sequence>
<feature type="region of interest" description="Disordered" evidence="1">
    <location>
        <begin position="382"/>
        <end position="401"/>
    </location>
</feature>
<feature type="transmembrane region" description="Helical" evidence="2">
    <location>
        <begin position="352"/>
        <end position="371"/>
    </location>
</feature>
<evidence type="ECO:0000256" key="2">
    <source>
        <dbReference type="SAM" id="Phobius"/>
    </source>
</evidence>
<dbReference type="KEGG" id="rmar:GBA65_10560"/>
<protein>
    <submittedName>
        <fullName evidence="3">Uncharacterized protein</fullName>
    </submittedName>
</protein>
<proteinExistence type="predicted"/>
<feature type="transmembrane region" description="Helical" evidence="2">
    <location>
        <begin position="260"/>
        <end position="286"/>
    </location>
</feature>
<dbReference type="RefSeq" id="WP_166396554.1">
    <property type="nucleotide sequence ID" value="NZ_CP045121.1"/>
</dbReference>
<name>A0A6G8PXJ7_9ACTN</name>
<organism evidence="3 4">
    <name type="scientific">Rubrobacter marinus</name>
    <dbReference type="NCBI Taxonomy" id="2653852"/>
    <lineage>
        <taxon>Bacteria</taxon>
        <taxon>Bacillati</taxon>
        <taxon>Actinomycetota</taxon>
        <taxon>Rubrobacteria</taxon>
        <taxon>Rubrobacterales</taxon>
        <taxon>Rubrobacteraceae</taxon>
        <taxon>Rubrobacter</taxon>
    </lineage>
</organism>
<feature type="compositionally biased region" description="Polar residues" evidence="1">
    <location>
        <begin position="19"/>
        <end position="28"/>
    </location>
</feature>
<dbReference type="EMBL" id="CP045121">
    <property type="protein sequence ID" value="QIN78888.1"/>
    <property type="molecule type" value="Genomic_DNA"/>
</dbReference>
<keyword evidence="2" id="KW-0472">Membrane</keyword>
<feature type="compositionally biased region" description="Basic and acidic residues" evidence="1">
    <location>
        <begin position="1"/>
        <end position="13"/>
    </location>
</feature>
<reference evidence="3 4" key="1">
    <citation type="submission" date="2019-10" db="EMBL/GenBank/DDBJ databases">
        <title>Rubrobacter sp nov SCSIO 52915 isolated from a deep-sea sediment in the South China Sea.</title>
        <authorList>
            <person name="Chen R.W."/>
        </authorList>
    </citation>
    <scope>NUCLEOTIDE SEQUENCE [LARGE SCALE GENOMIC DNA]</scope>
    <source>
        <strain evidence="3 4">SCSIO 52915</strain>
    </source>
</reference>
<evidence type="ECO:0000256" key="1">
    <source>
        <dbReference type="SAM" id="MobiDB-lite"/>
    </source>
</evidence>
<dbReference type="Proteomes" id="UP000502706">
    <property type="component" value="Chromosome"/>
</dbReference>
<evidence type="ECO:0000313" key="4">
    <source>
        <dbReference type="Proteomes" id="UP000502706"/>
    </source>
</evidence>
<keyword evidence="2" id="KW-0812">Transmembrane</keyword>
<dbReference type="AlphaFoldDB" id="A0A6G8PXJ7"/>
<keyword evidence="4" id="KW-1185">Reference proteome</keyword>
<evidence type="ECO:0000313" key="3">
    <source>
        <dbReference type="EMBL" id="QIN78888.1"/>
    </source>
</evidence>
<feature type="transmembrane region" description="Helical" evidence="2">
    <location>
        <begin position="307"/>
        <end position="332"/>
    </location>
</feature>
<gene>
    <name evidence="3" type="ORF">GBA65_10560</name>
</gene>